<accession>A0A194W5I8</accession>
<feature type="compositionally biased region" description="Basic and acidic residues" evidence="11">
    <location>
        <begin position="38"/>
        <end position="53"/>
    </location>
</feature>
<keyword evidence="3" id="KW-0723">Serine/threonine-protein kinase</keyword>
<dbReference type="SUPFAM" id="SSF56112">
    <property type="entry name" value="Protein kinase-like (PK-like)"/>
    <property type="match status" value="1"/>
</dbReference>
<feature type="binding site" evidence="10">
    <location>
        <position position="797"/>
    </location>
    <ligand>
        <name>ATP</name>
        <dbReference type="ChEBI" id="CHEBI:30616"/>
    </ligand>
</feature>
<dbReference type="SMART" id="SM00220">
    <property type="entry name" value="S_TKc"/>
    <property type="match status" value="1"/>
</dbReference>
<comment type="similarity">
    <text evidence="1">Belongs to the protein kinase superfamily. CMGC Ser/Thr protein kinase family. CDC2/CDKX subfamily.</text>
</comment>
<feature type="compositionally biased region" description="Basic and acidic residues" evidence="11">
    <location>
        <begin position="340"/>
        <end position="349"/>
    </location>
</feature>
<comment type="catalytic activity">
    <reaction evidence="9">
        <text>L-seryl-[protein] + ATP = O-phospho-L-seryl-[protein] + ADP + H(+)</text>
        <dbReference type="Rhea" id="RHEA:17989"/>
        <dbReference type="Rhea" id="RHEA-COMP:9863"/>
        <dbReference type="Rhea" id="RHEA-COMP:11604"/>
        <dbReference type="ChEBI" id="CHEBI:15378"/>
        <dbReference type="ChEBI" id="CHEBI:29999"/>
        <dbReference type="ChEBI" id="CHEBI:30616"/>
        <dbReference type="ChEBI" id="CHEBI:83421"/>
        <dbReference type="ChEBI" id="CHEBI:456216"/>
        <dbReference type="EC" id="2.7.11.22"/>
    </reaction>
</comment>
<evidence type="ECO:0000256" key="4">
    <source>
        <dbReference type="ARBA" id="ARBA00022679"/>
    </source>
</evidence>
<dbReference type="InterPro" id="IPR008271">
    <property type="entry name" value="Ser/Thr_kinase_AS"/>
</dbReference>
<comment type="catalytic activity">
    <reaction evidence="8">
        <text>L-threonyl-[protein] + ATP = O-phospho-L-threonyl-[protein] + ADP + H(+)</text>
        <dbReference type="Rhea" id="RHEA:46608"/>
        <dbReference type="Rhea" id="RHEA-COMP:11060"/>
        <dbReference type="Rhea" id="RHEA-COMP:11605"/>
        <dbReference type="ChEBI" id="CHEBI:15378"/>
        <dbReference type="ChEBI" id="CHEBI:30013"/>
        <dbReference type="ChEBI" id="CHEBI:30616"/>
        <dbReference type="ChEBI" id="CHEBI:61977"/>
        <dbReference type="ChEBI" id="CHEBI:456216"/>
        <dbReference type="EC" id="2.7.11.22"/>
    </reaction>
</comment>
<dbReference type="FunFam" id="1.10.510.10:FF:000440">
    <property type="entry name" value="Serine/threonine-protein kinase bur1"/>
    <property type="match status" value="1"/>
</dbReference>
<feature type="compositionally biased region" description="Polar residues" evidence="11">
    <location>
        <begin position="418"/>
        <end position="432"/>
    </location>
</feature>
<evidence type="ECO:0000256" key="2">
    <source>
        <dbReference type="ARBA" id="ARBA00012425"/>
    </source>
</evidence>
<dbReference type="InterPro" id="IPR011009">
    <property type="entry name" value="Kinase-like_dom_sf"/>
</dbReference>
<feature type="compositionally biased region" description="Basic and acidic residues" evidence="11">
    <location>
        <begin position="367"/>
        <end position="376"/>
    </location>
</feature>
<feature type="compositionally biased region" description="Polar residues" evidence="11">
    <location>
        <begin position="227"/>
        <end position="241"/>
    </location>
</feature>
<organism evidence="13 14">
    <name type="scientific">Cytospora mali</name>
    <name type="common">Apple Valsa canker fungus</name>
    <name type="synonym">Valsa mali</name>
    <dbReference type="NCBI Taxonomy" id="578113"/>
    <lineage>
        <taxon>Eukaryota</taxon>
        <taxon>Fungi</taxon>
        <taxon>Dikarya</taxon>
        <taxon>Ascomycota</taxon>
        <taxon>Pezizomycotina</taxon>
        <taxon>Sordariomycetes</taxon>
        <taxon>Sordariomycetidae</taxon>
        <taxon>Diaporthales</taxon>
        <taxon>Cytosporaceae</taxon>
        <taxon>Cytospora</taxon>
    </lineage>
</organism>
<dbReference type="EMBL" id="CM003104">
    <property type="protein sequence ID" value="KUI71310.1"/>
    <property type="molecule type" value="Genomic_DNA"/>
</dbReference>
<keyword evidence="6 13" id="KW-0418">Kinase</keyword>
<feature type="compositionally biased region" description="Low complexity" evidence="11">
    <location>
        <begin position="66"/>
        <end position="79"/>
    </location>
</feature>
<evidence type="ECO:0000256" key="7">
    <source>
        <dbReference type="ARBA" id="ARBA00022840"/>
    </source>
</evidence>
<dbReference type="OrthoDB" id="204883at2759"/>
<dbReference type="GO" id="GO:0008024">
    <property type="term" value="C:cyclin/CDK positive transcription elongation factor complex"/>
    <property type="evidence" value="ECO:0007669"/>
    <property type="project" value="TreeGrafter"/>
</dbReference>
<feature type="compositionally biased region" description="Basic and acidic residues" evidence="11">
    <location>
        <begin position="649"/>
        <end position="684"/>
    </location>
</feature>
<feature type="compositionally biased region" description="Polar residues" evidence="11">
    <location>
        <begin position="456"/>
        <end position="466"/>
    </location>
</feature>
<evidence type="ECO:0000313" key="13">
    <source>
        <dbReference type="EMBL" id="KUI71310.1"/>
    </source>
</evidence>
<dbReference type="GO" id="GO:0005524">
    <property type="term" value="F:ATP binding"/>
    <property type="evidence" value="ECO:0007669"/>
    <property type="project" value="UniProtKB-UniRule"/>
</dbReference>
<feature type="compositionally biased region" description="Gly residues" evidence="11">
    <location>
        <begin position="514"/>
        <end position="537"/>
    </location>
</feature>
<dbReference type="PROSITE" id="PS00108">
    <property type="entry name" value="PROTEIN_KINASE_ST"/>
    <property type="match status" value="1"/>
</dbReference>
<evidence type="ECO:0000259" key="12">
    <source>
        <dbReference type="PROSITE" id="PS50011"/>
    </source>
</evidence>
<dbReference type="PROSITE" id="PS00107">
    <property type="entry name" value="PROTEIN_KINASE_ATP"/>
    <property type="match status" value="1"/>
</dbReference>
<reference evidence="13" key="1">
    <citation type="submission" date="2014-12" db="EMBL/GenBank/DDBJ databases">
        <title>Genome Sequence of Valsa Canker Pathogens Uncovers a Specific Adaption of Colonization on Woody Bark.</title>
        <authorList>
            <person name="Yin Z."/>
            <person name="Liu H."/>
            <person name="Gao X."/>
            <person name="Li Z."/>
            <person name="Song N."/>
            <person name="Ke X."/>
            <person name="Dai Q."/>
            <person name="Wu Y."/>
            <person name="Sun Y."/>
            <person name="Xu J.-R."/>
            <person name="Kang Z.K."/>
            <person name="Wang L."/>
            <person name="Huang L."/>
        </authorList>
    </citation>
    <scope>NUCLEOTIDE SEQUENCE [LARGE SCALE GENOMIC DNA]</scope>
    <source>
        <strain evidence="13">03-8</strain>
    </source>
</reference>
<feature type="compositionally biased region" description="Basic and acidic residues" evidence="11">
    <location>
        <begin position="721"/>
        <end position="737"/>
    </location>
</feature>
<feature type="compositionally biased region" description="Basic and acidic residues" evidence="11">
    <location>
        <begin position="1106"/>
        <end position="1135"/>
    </location>
</feature>
<dbReference type="GO" id="GO:0008353">
    <property type="term" value="F:RNA polymerase II CTD heptapeptide repeat kinase activity"/>
    <property type="evidence" value="ECO:0007669"/>
    <property type="project" value="TreeGrafter"/>
</dbReference>
<dbReference type="FunFam" id="3.30.200.20:FF:000270">
    <property type="entry name" value="Serine/threonine-protein kinase bur1"/>
    <property type="match status" value="1"/>
</dbReference>
<evidence type="ECO:0000256" key="5">
    <source>
        <dbReference type="ARBA" id="ARBA00022741"/>
    </source>
</evidence>
<dbReference type="SMR" id="A0A194W5I8"/>
<feature type="region of interest" description="Disordered" evidence="11">
    <location>
        <begin position="1082"/>
        <end position="1153"/>
    </location>
</feature>
<keyword evidence="4" id="KW-0808">Transferase</keyword>
<dbReference type="GO" id="GO:0004693">
    <property type="term" value="F:cyclin-dependent protein serine/threonine kinase activity"/>
    <property type="evidence" value="ECO:0007669"/>
    <property type="project" value="UniProtKB-EC"/>
</dbReference>
<dbReference type="Gene3D" id="1.10.510.10">
    <property type="entry name" value="Transferase(Phosphotransferase) domain 1"/>
    <property type="match status" value="1"/>
</dbReference>
<dbReference type="InterPro" id="IPR017441">
    <property type="entry name" value="Protein_kinase_ATP_BS"/>
</dbReference>
<feature type="compositionally biased region" description="Basic and acidic residues" evidence="11">
    <location>
        <begin position="690"/>
        <end position="707"/>
    </location>
</feature>
<keyword evidence="5 10" id="KW-0547">Nucleotide-binding</keyword>
<dbReference type="Pfam" id="PF00069">
    <property type="entry name" value="Pkinase"/>
    <property type="match status" value="1"/>
</dbReference>
<feature type="compositionally biased region" description="Low complexity" evidence="11">
    <location>
        <begin position="503"/>
        <end position="513"/>
    </location>
</feature>
<evidence type="ECO:0000313" key="14">
    <source>
        <dbReference type="Proteomes" id="UP000078559"/>
    </source>
</evidence>
<evidence type="ECO:0000256" key="6">
    <source>
        <dbReference type="ARBA" id="ARBA00022777"/>
    </source>
</evidence>
<evidence type="ECO:0000256" key="11">
    <source>
        <dbReference type="SAM" id="MobiDB-lite"/>
    </source>
</evidence>
<feature type="domain" description="Protein kinase" evidence="12">
    <location>
        <begin position="768"/>
        <end position="1053"/>
    </location>
</feature>
<feature type="compositionally biased region" description="Basic and acidic residues" evidence="11">
    <location>
        <begin position="584"/>
        <end position="598"/>
    </location>
</feature>
<dbReference type="PANTHER" id="PTHR24056:SF546">
    <property type="entry name" value="CYCLIN-DEPENDENT KINASE 12"/>
    <property type="match status" value="1"/>
</dbReference>
<gene>
    <name evidence="13" type="ORF">VM1G_06682</name>
</gene>
<dbReference type="Proteomes" id="UP000078559">
    <property type="component" value="Chromosome 7"/>
</dbReference>
<feature type="compositionally biased region" description="Basic and acidic residues" evidence="11">
    <location>
        <begin position="126"/>
        <end position="166"/>
    </location>
</feature>
<sequence>MHFVPAKRRRFSASTSLLHPPHPPQHRHNGAMPYDPRPPGDDRRVRGRNDRGMSDSVTASTRPLSRRTAAPHAAQAAPREAGRDGNIDNRPLPTDRHRHHRQPKPRRRSRSPQQPPHPGQPHSRRFRDSSRDRTRRPDDLFQRHSESGSRGGSRDREAARPAESHHAPPHHARGPPFENLGRPPLLPRSPPAVQRQKSPSPLAFESQSRRFRQEHSPRRIDREPDTAGSNPSSIRPETSSQRQERSLTRFERRSKQKTGKSKASPHGTCGRSPPRRERDFPDNPNLCPLGQRASPRRDQSLASFSSHRRPSPGPRPWSPALQGGRRPSIPGSITRGQYPPDHDRERHDYPQPPPRSPRHQRGSLPSSKERTRDYPRPRKGPAEPASGPNSIEVNMSARGNFRGAYGGQYPMRGHYNQGPHSSGHATPNSSFHGTPPAQSPYGGSRGSWGGQQQYSPQNQFPTQYPQNGYAPTAPAAHFHGNQANSPPIGTPTGPSNQFSQSPYRGGYRSSSSGGYRGNGGRGGNRGGFKSGHWGSSGSGSRAASSQPDEAGSGRATPRAGSVAGDQASVHSDSVTQEAENPFRPPKELQVEDTVREENNETQPMPPPTGRLPPKGPAAEKKISFALKSAPKAPVATPKLEISSKFNAPAKKDPPKEPSRDRHDPRDARESREAKSSRDPRDHRDHRDHREHRERTPPKHAADGRDLPRNVPTEPRAAKMAGEQRQRQEQQKPREPRVRMVKKKMKRLKEKPILTDGLAGSDSVYFRKPGNESVIGAGTYGKVFKALHVYTKKLVALKRIRMEGERDGFPVTAVREIKLLQSLRHINIVALLEVMVEKNECYMVFEYMSHDLTGILNHPTFKLDAAHRKHLSKQLFEGLDYLHQRGVLHRDIKAANILVSADGILKLADFGLARFYAKRHQLDYTNRVITIWYRSPELLLGETQYSPAVDIWSAACVMVEIFTRRAIFPGDGGEISQLDKIYSVLGTPHRSEWSGLVDMPWFELLRPGVRKPNVFAEQYEERLPPAAFKLLAEMLQYDPAKRPTAAQVLEHPYFTTESPPPRQAVELQQIDGDWHEFESKALRRENERKEREARKAAEKSGSGSSTRDGKDSRKRPPEANDTNRENKRQHVEKPTRVPEAMDVTPAEAKSSQKA</sequence>
<dbReference type="CDD" id="cd07840">
    <property type="entry name" value="STKc_CDK9_like"/>
    <property type="match status" value="1"/>
</dbReference>
<keyword evidence="7 10" id="KW-0067">ATP-binding</keyword>
<feature type="region of interest" description="Disordered" evidence="11">
    <location>
        <begin position="1"/>
        <end position="739"/>
    </location>
</feature>
<feature type="compositionally biased region" description="Polar residues" evidence="11">
    <location>
        <begin position="568"/>
        <end position="578"/>
    </location>
</feature>
<protein>
    <recommendedName>
        <fullName evidence="2">cyclin-dependent kinase</fullName>
        <ecNumber evidence="2">2.7.11.22</ecNumber>
    </recommendedName>
</protein>
<feature type="compositionally biased region" description="Basic residues" evidence="11">
    <location>
        <begin position="1"/>
        <end position="11"/>
    </location>
</feature>
<dbReference type="GO" id="GO:0032968">
    <property type="term" value="P:positive regulation of transcription elongation by RNA polymerase II"/>
    <property type="evidence" value="ECO:0007669"/>
    <property type="project" value="TreeGrafter"/>
</dbReference>
<feature type="compositionally biased region" description="Basic and acidic residues" evidence="11">
    <location>
        <begin position="207"/>
        <end position="225"/>
    </location>
</feature>
<dbReference type="InterPro" id="IPR000719">
    <property type="entry name" value="Prot_kinase_dom"/>
</dbReference>
<dbReference type="PANTHER" id="PTHR24056">
    <property type="entry name" value="CELL DIVISION PROTEIN KINASE"/>
    <property type="match status" value="1"/>
</dbReference>
<evidence type="ECO:0000256" key="10">
    <source>
        <dbReference type="PROSITE-ProRule" id="PRU10141"/>
    </source>
</evidence>
<feature type="compositionally biased region" description="Basic and acidic residues" evidence="11">
    <location>
        <begin position="242"/>
        <end position="253"/>
    </location>
</feature>
<evidence type="ECO:0000256" key="9">
    <source>
        <dbReference type="ARBA" id="ARBA00048367"/>
    </source>
</evidence>
<dbReference type="GO" id="GO:0030332">
    <property type="term" value="F:cyclin binding"/>
    <property type="evidence" value="ECO:0007669"/>
    <property type="project" value="TreeGrafter"/>
</dbReference>
<feature type="compositionally biased region" description="Basic and acidic residues" evidence="11">
    <location>
        <begin position="1082"/>
        <end position="1097"/>
    </location>
</feature>
<evidence type="ECO:0000256" key="8">
    <source>
        <dbReference type="ARBA" id="ARBA00047811"/>
    </source>
</evidence>
<dbReference type="PROSITE" id="PS50011">
    <property type="entry name" value="PROTEIN_KINASE_DOM"/>
    <property type="match status" value="1"/>
</dbReference>
<feature type="compositionally biased region" description="Polar residues" evidence="11">
    <location>
        <begin position="481"/>
        <end position="502"/>
    </location>
</feature>
<feature type="compositionally biased region" description="Basic residues" evidence="11">
    <location>
        <begin position="96"/>
        <end position="110"/>
    </location>
</feature>
<proteinExistence type="inferred from homology"/>
<evidence type="ECO:0000256" key="1">
    <source>
        <dbReference type="ARBA" id="ARBA00006485"/>
    </source>
</evidence>
<dbReference type="Gene3D" id="3.30.200.20">
    <property type="entry name" value="Phosphorylase Kinase, domain 1"/>
    <property type="match status" value="1"/>
</dbReference>
<dbReference type="InterPro" id="IPR050108">
    <property type="entry name" value="CDK"/>
</dbReference>
<name>A0A194W5I8_CYTMA</name>
<dbReference type="EC" id="2.7.11.22" evidence="2"/>
<keyword evidence="14" id="KW-1185">Reference proteome</keyword>
<evidence type="ECO:0000256" key="3">
    <source>
        <dbReference type="ARBA" id="ARBA00022527"/>
    </source>
</evidence>
<feature type="compositionally biased region" description="Pro residues" evidence="11">
    <location>
        <begin position="603"/>
        <end position="615"/>
    </location>
</feature>
<dbReference type="AlphaFoldDB" id="A0A194W5I8"/>